<evidence type="ECO:0000256" key="2">
    <source>
        <dbReference type="ARBA" id="ARBA00022741"/>
    </source>
</evidence>
<keyword evidence="4" id="KW-0067">ATP-binding</keyword>
<dbReference type="Pfam" id="PF04263">
    <property type="entry name" value="TPK_catalytic"/>
    <property type="match status" value="1"/>
</dbReference>
<evidence type="ECO:0000313" key="6">
    <source>
        <dbReference type="EMBL" id="WGK68248.1"/>
    </source>
</evidence>
<dbReference type="CDD" id="cd07995">
    <property type="entry name" value="TPK"/>
    <property type="match status" value="1"/>
</dbReference>
<organism evidence="6 7">
    <name type="scientific">Candidatus Haliotispira prima</name>
    <dbReference type="NCBI Taxonomy" id="3034016"/>
    <lineage>
        <taxon>Bacteria</taxon>
        <taxon>Pseudomonadati</taxon>
        <taxon>Spirochaetota</taxon>
        <taxon>Spirochaetia</taxon>
        <taxon>Spirochaetales</taxon>
        <taxon>Spirochaetaceae</taxon>
        <taxon>Candidatus Haliotispira</taxon>
    </lineage>
</organism>
<dbReference type="InterPro" id="IPR007371">
    <property type="entry name" value="TPK_catalytic"/>
</dbReference>
<feature type="domain" description="Thiamin pyrophosphokinase catalytic" evidence="5">
    <location>
        <begin position="38"/>
        <end position="122"/>
    </location>
</feature>
<evidence type="ECO:0000256" key="3">
    <source>
        <dbReference type="ARBA" id="ARBA00022777"/>
    </source>
</evidence>
<reference evidence="6 7" key="1">
    <citation type="submission" date="2023-04" db="EMBL/GenBank/DDBJ databases">
        <title>Spirochaete genome identified in red abalone sample constitutes a novel genus.</title>
        <authorList>
            <person name="Sharma S.P."/>
            <person name="Purcell C.M."/>
            <person name="Hyde J.R."/>
            <person name="Severin A.J."/>
        </authorList>
    </citation>
    <scope>NUCLEOTIDE SEQUENCE [LARGE SCALE GENOMIC DNA]</scope>
    <source>
        <strain evidence="6 7">SP-2023</strain>
    </source>
</reference>
<proteinExistence type="predicted"/>
<keyword evidence="7" id="KW-1185">Reference proteome</keyword>
<sequence length="279" mass="30725">MPQTQKLHFDAALLLSGEAPDAEQLALFLPAASRRQLCWVAADGGCRYASRYRVEPEAVIGDFDSVPGDWPAGAEKQLRFSPDKDESDRNLAVEYLIDQGYHHIVQVGGGGGRSDHFLAMIYDYRLRRYPIMPKLWLTHREAIFYLEEGERLELDFGPGAGLDVGLDAACQTANHVSGRAALLSGFPLTPETLLQSKQLKWPLDNVDPRERDGAVPGNSLPYSLSNWTTDRRAEISVVRGAALVFYPYPPSPTAPGQASPFCAEIWQPSCAALGTPKNR</sequence>
<evidence type="ECO:0000313" key="7">
    <source>
        <dbReference type="Proteomes" id="UP001228690"/>
    </source>
</evidence>
<dbReference type="PANTHER" id="PTHR41299">
    <property type="entry name" value="THIAMINE PYROPHOSPHOKINASE"/>
    <property type="match status" value="1"/>
</dbReference>
<dbReference type="InterPro" id="IPR053149">
    <property type="entry name" value="TPK"/>
</dbReference>
<evidence type="ECO:0000256" key="1">
    <source>
        <dbReference type="ARBA" id="ARBA00022679"/>
    </source>
</evidence>
<dbReference type="EMBL" id="CP123443">
    <property type="protein sequence ID" value="WGK68248.1"/>
    <property type="molecule type" value="Genomic_DNA"/>
</dbReference>
<dbReference type="PANTHER" id="PTHR41299:SF1">
    <property type="entry name" value="THIAMINE PYROPHOSPHOKINASE"/>
    <property type="match status" value="1"/>
</dbReference>
<keyword evidence="3" id="KW-0418">Kinase</keyword>
<evidence type="ECO:0000259" key="5">
    <source>
        <dbReference type="Pfam" id="PF04263"/>
    </source>
</evidence>
<accession>A0ABY8MGA8</accession>
<dbReference type="RefSeq" id="WP_326926419.1">
    <property type="nucleotide sequence ID" value="NZ_CP123443.1"/>
</dbReference>
<dbReference type="Gene3D" id="3.40.50.10240">
    <property type="entry name" value="Thiamin pyrophosphokinase, catalytic domain"/>
    <property type="match status" value="1"/>
</dbReference>
<evidence type="ECO:0000256" key="4">
    <source>
        <dbReference type="ARBA" id="ARBA00022840"/>
    </source>
</evidence>
<protein>
    <submittedName>
        <fullName evidence="6">Thiamine pyrophosphokinase</fullName>
    </submittedName>
</protein>
<dbReference type="SUPFAM" id="SSF63999">
    <property type="entry name" value="Thiamin pyrophosphokinase, catalytic domain"/>
    <property type="match status" value="1"/>
</dbReference>
<gene>
    <name evidence="6" type="ORF">P0082_07095</name>
</gene>
<name>A0ABY8MGA8_9SPIO</name>
<dbReference type="InterPro" id="IPR036759">
    <property type="entry name" value="TPK_catalytic_sf"/>
</dbReference>
<dbReference type="InterPro" id="IPR006282">
    <property type="entry name" value="Thi_PPkinase"/>
</dbReference>
<dbReference type="Proteomes" id="UP001228690">
    <property type="component" value="Chromosome"/>
</dbReference>
<keyword evidence="2" id="KW-0547">Nucleotide-binding</keyword>
<keyword evidence="1" id="KW-0808">Transferase</keyword>